<dbReference type="Proteomes" id="UP000198860">
    <property type="component" value="Unassembled WGS sequence"/>
</dbReference>
<evidence type="ECO:0000259" key="5">
    <source>
        <dbReference type="PROSITE" id="PS51194"/>
    </source>
</evidence>
<dbReference type="GO" id="GO:0005524">
    <property type="term" value="F:ATP binding"/>
    <property type="evidence" value="ECO:0007669"/>
    <property type="project" value="UniProtKB-KW"/>
</dbReference>
<gene>
    <name evidence="6" type="ORF">SAMN05421677_103176</name>
</gene>
<dbReference type="STRING" id="240303.SAMN05421677_103176"/>
<feature type="domain" description="Helicase ATP-binding" evidence="4">
    <location>
        <begin position="145"/>
        <end position="297"/>
    </location>
</feature>
<dbReference type="RefSeq" id="WP_089651299.1">
    <property type="nucleotide sequence ID" value="NZ_FNIZ01000003.1"/>
</dbReference>
<dbReference type="GO" id="GO:0043138">
    <property type="term" value="F:3'-5' DNA helicase activity"/>
    <property type="evidence" value="ECO:0007669"/>
    <property type="project" value="TreeGrafter"/>
</dbReference>
<dbReference type="PANTHER" id="PTHR30580:SF1">
    <property type="entry name" value="COMF OPERON PROTEIN 1"/>
    <property type="match status" value="1"/>
</dbReference>
<sequence length="471" mass="53695">MFKTVKKYLRKDFSWIPPENPTHNYSYLTGKLLLRHEIPYEDEKVDQLIAQSILIKVTSIESYPWGQRCRRCGNTKSYLFAKMPNATCGQTCLYCRSCIQMGRVIECEPLYYGSSGFEWPLHEHPCQWDGELTIHQQKAADELVALVRTGSGEKLVWAVCGAGKTEILFPALTEALKKGKRICLATPRTDVVRELLPRLQKSFPGVNIQALYGDSPDKVGDAPFIIATTHQLLRFAHAFDVMIIDEVDAFPFHNDVSLHYASERAAKPKASIIYLTATPRKKQKRRIRAKHLPVVFIPQRFHGHPLPVPQLKLTPTLHRFLKKGELPPKVLQQIVYQQQTPRQLLLFLPSIKMAEQMAAYLKERNYKVQSVHAEDSQRAEKIQAFRNKEYRVLITTTILERGVTFPSVDVYVIDAGHVVFDEAALVQIAGRAGRSPDDPTGDVIFYHIGKTDEMLDAVESIRYMNKLGRKL</sequence>
<dbReference type="PROSITE" id="PS51192">
    <property type="entry name" value="HELICASE_ATP_BIND_1"/>
    <property type="match status" value="1"/>
</dbReference>
<dbReference type="PANTHER" id="PTHR30580">
    <property type="entry name" value="PRIMOSOMAL PROTEIN N"/>
    <property type="match status" value="1"/>
</dbReference>
<reference evidence="7" key="1">
    <citation type="submission" date="2016-10" db="EMBL/GenBank/DDBJ databases">
        <authorList>
            <person name="Varghese N."/>
            <person name="Submissions S."/>
        </authorList>
    </citation>
    <scope>NUCLEOTIDE SEQUENCE [LARGE SCALE GENOMIC DNA]</scope>
    <source>
        <strain evidence="7">CGMCC 1.3703</strain>
    </source>
</reference>
<feature type="domain" description="Helicase C-terminal" evidence="5">
    <location>
        <begin position="330"/>
        <end position="471"/>
    </location>
</feature>
<dbReference type="SMART" id="SM00487">
    <property type="entry name" value="DEXDc"/>
    <property type="match status" value="1"/>
</dbReference>
<organism evidence="6 7">
    <name type="scientific">Halobacillus aidingensis</name>
    <dbReference type="NCBI Taxonomy" id="240303"/>
    <lineage>
        <taxon>Bacteria</taxon>
        <taxon>Bacillati</taxon>
        <taxon>Bacillota</taxon>
        <taxon>Bacilli</taxon>
        <taxon>Bacillales</taxon>
        <taxon>Bacillaceae</taxon>
        <taxon>Halobacillus</taxon>
    </lineage>
</organism>
<keyword evidence="7" id="KW-1185">Reference proteome</keyword>
<evidence type="ECO:0000256" key="2">
    <source>
        <dbReference type="ARBA" id="ARBA00022840"/>
    </source>
</evidence>
<evidence type="ECO:0000259" key="4">
    <source>
        <dbReference type="PROSITE" id="PS51192"/>
    </source>
</evidence>
<keyword evidence="3" id="KW-0238">DNA-binding</keyword>
<dbReference type="Pfam" id="PF00271">
    <property type="entry name" value="Helicase_C"/>
    <property type="match status" value="1"/>
</dbReference>
<dbReference type="SUPFAM" id="SSF52540">
    <property type="entry name" value="P-loop containing nucleoside triphosphate hydrolases"/>
    <property type="match status" value="1"/>
</dbReference>
<dbReference type="GO" id="GO:0006310">
    <property type="term" value="P:DNA recombination"/>
    <property type="evidence" value="ECO:0007669"/>
    <property type="project" value="TreeGrafter"/>
</dbReference>
<proteinExistence type="predicted"/>
<dbReference type="PROSITE" id="PS51194">
    <property type="entry name" value="HELICASE_CTER"/>
    <property type="match status" value="1"/>
</dbReference>
<dbReference type="Gene3D" id="3.40.50.300">
    <property type="entry name" value="P-loop containing nucleotide triphosphate hydrolases"/>
    <property type="match status" value="2"/>
</dbReference>
<dbReference type="OrthoDB" id="2077914at2"/>
<keyword evidence="2" id="KW-0067">ATP-binding</keyword>
<dbReference type="InterPro" id="IPR014001">
    <property type="entry name" value="Helicase_ATP-bd"/>
</dbReference>
<name>A0A1H0HHY5_HALAD</name>
<dbReference type="SMART" id="SM00490">
    <property type="entry name" value="HELICc"/>
    <property type="match status" value="1"/>
</dbReference>
<dbReference type="AlphaFoldDB" id="A0A1H0HHY5"/>
<protein>
    <submittedName>
        <fullName evidence="6">Competence protein ComFA</fullName>
    </submittedName>
</protein>
<dbReference type="EMBL" id="FNIZ01000003">
    <property type="protein sequence ID" value="SDO18663.1"/>
    <property type="molecule type" value="Genomic_DNA"/>
</dbReference>
<dbReference type="GO" id="GO:0006302">
    <property type="term" value="P:double-strand break repair"/>
    <property type="evidence" value="ECO:0007669"/>
    <property type="project" value="TreeGrafter"/>
</dbReference>
<accession>A0A1H0HHY5</accession>
<evidence type="ECO:0000313" key="7">
    <source>
        <dbReference type="Proteomes" id="UP000198860"/>
    </source>
</evidence>
<dbReference type="InterPro" id="IPR001650">
    <property type="entry name" value="Helicase_C-like"/>
</dbReference>
<dbReference type="GO" id="GO:0003677">
    <property type="term" value="F:DNA binding"/>
    <property type="evidence" value="ECO:0007669"/>
    <property type="project" value="UniProtKB-KW"/>
</dbReference>
<dbReference type="InterPro" id="IPR027417">
    <property type="entry name" value="P-loop_NTPase"/>
</dbReference>
<dbReference type="InterPro" id="IPR006935">
    <property type="entry name" value="Helicase/UvrB_N"/>
</dbReference>
<evidence type="ECO:0000256" key="1">
    <source>
        <dbReference type="ARBA" id="ARBA00022741"/>
    </source>
</evidence>
<dbReference type="Pfam" id="PF04851">
    <property type="entry name" value="ResIII"/>
    <property type="match status" value="1"/>
</dbReference>
<dbReference type="GO" id="GO:0006270">
    <property type="term" value="P:DNA replication initiation"/>
    <property type="evidence" value="ECO:0007669"/>
    <property type="project" value="TreeGrafter"/>
</dbReference>
<keyword evidence="1" id="KW-0547">Nucleotide-binding</keyword>
<evidence type="ECO:0000313" key="6">
    <source>
        <dbReference type="EMBL" id="SDO18663.1"/>
    </source>
</evidence>
<dbReference type="CDD" id="cd17925">
    <property type="entry name" value="DEXDc_ComFA"/>
    <property type="match status" value="1"/>
</dbReference>
<dbReference type="GO" id="GO:0016787">
    <property type="term" value="F:hydrolase activity"/>
    <property type="evidence" value="ECO:0007669"/>
    <property type="project" value="InterPro"/>
</dbReference>
<evidence type="ECO:0000256" key="3">
    <source>
        <dbReference type="ARBA" id="ARBA00023125"/>
    </source>
</evidence>